<protein>
    <submittedName>
        <fullName evidence="1">Uncharacterized protein</fullName>
    </submittedName>
</protein>
<reference evidence="1" key="3">
    <citation type="submission" date="2025-09" db="UniProtKB">
        <authorList>
            <consortium name="Ensembl"/>
        </authorList>
    </citation>
    <scope>IDENTIFICATION</scope>
</reference>
<reference evidence="1" key="2">
    <citation type="submission" date="2025-08" db="UniProtKB">
        <authorList>
            <consortium name="Ensembl"/>
        </authorList>
    </citation>
    <scope>IDENTIFICATION</scope>
</reference>
<accession>A0A669DFR2</accession>
<organism evidence="1 2">
    <name type="scientific">Oreochromis niloticus</name>
    <name type="common">Nile tilapia</name>
    <name type="synonym">Tilapia nilotica</name>
    <dbReference type="NCBI Taxonomy" id="8128"/>
    <lineage>
        <taxon>Eukaryota</taxon>
        <taxon>Metazoa</taxon>
        <taxon>Chordata</taxon>
        <taxon>Craniata</taxon>
        <taxon>Vertebrata</taxon>
        <taxon>Euteleostomi</taxon>
        <taxon>Actinopterygii</taxon>
        <taxon>Neopterygii</taxon>
        <taxon>Teleostei</taxon>
        <taxon>Neoteleostei</taxon>
        <taxon>Acanthomorphata</taxon>
        <taxon>Ovalentaria</taxon>
        <taxon>Cichlomorphae</taxon>
        <taxon>Cichliformes</taxon>
        <taxon>Cichlidae</taxon>
        <taxon>African cichlids</taxon>
        <taxon>Pseudocrenilabrinae</taxon>
        <taxon>Oreochromini</taxon>
        <taxon>Oreochromis</taxon>
    </lineage>
</organism>
<evidence type="ECO:0000313" key="1">
    <source>
        <dbReference type="Ensembl" id="ENSONIP00000057730.1"/>
    </source>
</evidence>
<dbReference type="InParanoid" id="A0A669DFR2"/>
<name>A0A669DFR2_ORENI</name>
<dbReference type="AlphaFoldDB" id="A0A669DFR2"/>
<dbReference type="Ensembl" id="ENSONIT00000090683.1">
    <property type="protein sequence ID" value="ENSONIP00000057730.1"/>
    <property type="gene ID" value="ENSONIG00000038420.1"/>
</dbReference>
<reference evidence="2" key="1">
    <citation type="submission" date="2012-01" db="EMBL/GenBank/DDBJ databases">
        <title>The Genome Sequence of Oreochromis niloticus (Nile Tilapia).</title>
        <authorList>
            <consortium name="Broad Institute Genome Assembly Team"/>
            <consortium name="Broad Institute Sequencing Platform"/>
            <person name="Di Palma F."/>
            <person name="Johnson J."/>
            <person name="Lander E.S."/>
            <person name="Lindblad-Toh K."/>
        </authorList>
    </citation>
    <scope>NUCLEOTIDE SEQUENCE [LARGE SCALE GENOMIC DNA]</scope>
</reference>
<proteinExistence type="predicted"/>
<dbReference type="Proteomes" id="UP000005207">
    <property type="component" value="Linkage group LG7"/>
</dbReference>
<keyword evidence="2" id="KW-1185">Reference proteome</keyword>
<evidence type="ECO:0000313" key="2">
    <source>
        <dbReference type="Proteomes" id="UP000005207"/>
    </source>
</evidence>
<sequence>MKSAWIVWTSIRRSCTLPGIPRTTSLRWQRPTTSTYSRINLTASSRAICGGNADNQHPCPALLGDQTLPLDVDRDDLLLPIISLSVAETSDLTLDFVAAPTQVLGCL</sequence>